<dbReference type="InterPro" id="IPR011989">
    <property type="entry name" value="ARM-like"/>
</dbReference>
<keyword evidence="3" id="KW-0547">Nucleotide-binding</keyword>
<dbReference type="InterPro" id="IPR000719">
    <property type="entry name" value="Prot_kinase_dom"/>
</dbReference>
<dbReference type="Gene3D" id="1.10.510.10">
    <property type="entry name" value="Transferase(Phosphotransferase) domain 1"/>
    <property type="match status" value="1"/>
</dbReference>
<reference evidence="8" key="1">
    <citation type="submission" date="2018-06" db="EMBL/GenBank/DDBJ databases">
        <authorList>
            <person name="Zhirakovskaya E."/>
        </authorList>
    </citation>
    <scope>NUCLEOTIDE SEQUENCE</scope>
</reference>
<proteinExistence type="predicted"/>
<accession>A0A3B1AFX3</accession>
<evidence type="ECO:0000313" key="8">
    <source>
        <dbReference type="EMBL" id="VAW91526.1"/>
    </source>
</evidence>
<dbReference type="GO" id="GO:0004674">
    <property type="term" value="F:protein serine/threonine kinase activity"/>
    <property type="evidence" value="ECO:0007669"/>
    <property type="project" value="UniProtKB-KW"/>
</dbReference>
<dbReference type="Pfam" id="PF00069">
    <property type="entry name" value="Pkinase"/>
    <property type="match status" value="1"/>
</dbReference>
<evidence type="ECO:0000256" key="1">
    <source>
        <dbReference type="ARBA" id="ARBA00022527"/>
    </source>
</evidence>
<keyword evidence="2" id="KW-0808">Transferase</keyword>
<dbReference type="SUPFAM" id="SSF56112">
    <property type="entry name" value="Protein kinase-like (PK-like)"/>
    <property type="match status" value="1"/>
</dbReference>
<keyword evidence="5" id="KW-0067">ATP-binding</keyword>
<evidence type="ECO:0000256" key="2">
    <source>
        <dbReference type="ARBA" id="ARBA00022679"/>
    </source>
</evidence>
<keyword evidence="4 8" id="KW-0418">Kinase</keyword>
<dbReference type="EMBL" id="UOFT01000011">
    <property type="protein sequence ID" value="VAW91526.1"/>
    <property type="molecule type" value="Genomic_DNA"/>
</dbReference>
<dbReference type="PROSITE" id="PS50011">
    <property type="entry name" value="PROTEIN_KINASE_DOM"/>
    <property type="match status" value="1"/>
</dbReference>
<feature type="region of interest" description="Disordered" evidence="6">
    <location>
        <begin position="512"/>
        <end position="532"/>
    </location>
</feature>
<dbReference type="InterPro" id="IPR004155">
    <property type="entry name" value="PBS_lyase_HEAT"/>
</dbReference>
<dbReference type="AlphaFoldDB" id="A0A3B1AFX3"/>
<evidence type="ECO:0000259" key="7">
    <source>
        <dbReference type="PROSITE" id="PS50011"/>
    </source>
</evidence>
<protein>
    <submittedName>
        <fullName evidence="8">Serine/threonine protein kinase PrkC, regulator of stationary phase</fullName>
    </submittedName>
</protein>
<gene>
    <name evidence="8" type="ORF">MNBD_GAMMA23-1036</name>
</gene>
<sequence length="812" mass="90154">MSLLHGYKTNKAITTILSSNSASSQTKEAVTRLKNIGPSAIPKLIQALAETDPHSPIENILVSMLTNSSLAAYIEGLADDDKRIISSVMRILGTTDTYDANRLFDLFSDPNIPKNVLVQILIAQKKRLNAKTLIAIIGQVDKSIHQLIFKVLNEIANEKIVPDLIRYSNSKDSTIRTYVAVTLGKFSMPEVRDTLLKMIADPNKKVRQSALDSIAKMQIPVNSKPICNLLKDPDLTVQSKAIDTLVKLNDGNIVKYLIDILQDESEYVRRAAVEVLNEVGNVNAIKDLLNALRDKDWWIKVRAADALGSIGGPKVVEAVLQLIKDKDEFLRRTAVEILNSVNDDRAFKYLVEALEDEDWWVRERAADALASMNDKRAVEPLLKLLNQKGESTQVAIKALTQLKDTRAIKPLISKLQQCDDSTKHDILHALAELTDKHHAEEVEDALTEVMQHPDHDVKTAATKAMQAMQENIGAQPPSAEPQSIGNTSTSTPNTEMLDVAATVVNINPSIPSMPASPSVPSSGASSSPMRSIIDPNELLPGQILDDRYRIIRKIGKGAFGVVVLVEDQMVSENIVLKFLNPQMASDETVIQRFIHELRYARRITHENVIRLYDFITFGKSYAISMEYFDSHSFSFELKSTKSLDKKHGIQIFCDICSGVNAAHRVDVVHRDLKPANILVDDSKLVKVVDFGLAAAASTADSRITKSGILVGTPTYMAPEQVRGRAIDRRTDIYSLGILLYEAFTGKPPYKGEDHMATLFLHVEGKPIPALEKDTSMTQELNDVIMRAMHVDPLKRYQTINELKQDLQNVVIE</sequence>
<feature type="domain" description="Protein kinase" evidence="7">
    <location>
        <begin position="548"/>
        <end position="811"/>
    </location>
</feature>
<dbReference type="GO" id="GO:0005524">
    <property type="term" value="F:ATP binding"/>
    <property type="evidence" value="ECO:0007669"/>
    <property type="project" value="UniProtKB-KW"/>
</dbReference>
<organism evidence="8">
    <name type="scientific">hydrothermal vent metagenome</name>
    <dbReference type="NCBI Taxonomy" id="652676"/>
    <lineage>
        <taxon>unclassified sequences</taxon>
        <taxon>metagenomes</taxon>
        <taxon>ecological metagenomes</taxon>
    </lineage>
</organism>
<dbReference type="InterPro" id="IPR011009">
    <property type="entry name" value="Kinase-like_dom_sf"/>
</dbReference>
<dbReference type="InterPro" id="IPR016024">
    <property type="entry name" value="ARM-type_fold"/>
</dbReference>
<dbReference type="SMART" id="SM00220">
    <property type="entry name" value="S_TKc"/>
    <property type="match status" value="1"/>
</dbReference>
<dbReference type="Gene3D" id="3.30.200.20">
    <property type="entry name" value="Phosphorylase Kinase, domain 1"/>
    <property type="match status" value="1"/>
</dbReference>
<dbReference type="Pfam" id="PF13646">
    <property type="entry name" value="HEAT_2"/>
    <property type="match status" value="2"/>
</dbReference>
<evidence type="ECO:0000256" key="4">
    <source>
        <dbReference type="ARBA" id="ARBA00022777"/>
    </source>
</evidence>
<dbReference type="PANTHER" id="PTHR43289">
    <property type="entry name" value="MITOGEN-ACTIVATED PROTEIN KINASE KINASE KINASE 20-RELATED"/>
    <property type="match status" value="1"/>
</dbReference>
<dbReference type="PROSITE" id="PS00107">
    <property type="entry name" value="PROTEIN_KINASE_ATP"/>
    <property type="match status" value="1"/>
</dbReference>
<dbReference type="InterPro" id="IPR017441">
    <property type="entry name" value="Protein_kinase_ATP_BS"/>
</dbReference>
<dbReference type="PANTHER" id="PTHR43289:SF6">
    <property type="entry name" value="SERINE_THREONINE-PROTEIN KINASE NEKL-3"/>
    <property type="match status" value="1"/>
</dbReference>
<evidence type="ECO:0000256" key="3">
    <source>
        <dbReference type="ARBA" id="ARBA00022741"/>
    </source>
</evidence>
<dbReference type="PROSITE" id="PS00108">
    <property type="entry name" value="PROTEIN_KINASE_ST"/>
    <property type="match status" value="1"/>
</dbReference>
<dbReference type="SUPFAM" id="SSF48371">
    <property type="entry name" value="ARM repeat"/>
    <property type="match status" value="1"/>
</dbReference>
<evidence type="ECO:0000256" key="5">
    <source>
        <dbReference type="ARBA" id="ARBA00022840"/>
    </source>
</evidence>
<dbReference type="InterPro" id="IPR008271">
    <property type="entry name" value="Ser/Thr_kinase_AS"/>
</dbReference>
<evidence type="ECO:0000256" key="6">
    <source>
        <dbReference type="SAM" id="MobiDB-lite"/>
    </source>
</evidence>
<dbReference type="InterPro" id="IPR021133">
    <property type="entry name" value="HEAT_type_2"/>
</dbReference>
<name>A0A3B1AFX3_9ZZZZ</name>
<dbReference type="FunFam" id="1.10.510.10:FF:000021">
    <property type="entry name" value="Serine/threonine protein kinase"/>
    <property type="match status" value="1"/>
</dbReference>
<keyword evidence="1 8" id="KW-0723">Serine/threonine-protein kinase</keyword>
<dbReference type="PROSITE" id="PS50077">
    <property type="entry name" value="HEAT_REPEAT"/>
    <property type="match status" value="1"/>
</dbReference>
<dbReference type="Gene3D" id="1.25.10.10">
    <property type="entry name" value="Leucine-rich Repeat Variant"/>
    <property type="match status" value="4"/>
</dbReference>
<dbReference type="SMART" id="SM00567">
    <property type="entry name" value="EZ_HEAT"/>
    <property type="match status" value="8"/>
</dbReference>
<dbReference type="CDD" id="cd14014">
    <property type="entry name" value="STKc_PknB_like"/>
    <property type="match status" value="1"/>
</dbReference>